<evidence type="ECO:0000256" key="11">
    <source>
        <dbReference type="ARBA" id="ARBA00036864"/>
    </source>
</evidence>
<evidence type="ECO:0000313" key="15">
    <source>
        <dbReference type="EMBL" id="TWW62264.1"/>
    </source>
</evidence>
<feature type="chain" id="PRO_5023064535" description="pancreatic elastase" evidence="13">
    <location>
        <begin position="17"/>
        <end position="298"/>
    </location>
</feature>
<dbReference type="Gene3D" id="2.40.10.10">
    <property type="entry name" value="Trypsin-like serine proteases"/>
    <property type="match status" value="2"/>
</dbReference>
<evidence type="ECO:0000256" key="6">
    <source>
        <dbReference type="ARBA" id="ARBA00022729"/>
    </source>
</evidence>
<dbReference type="EMBL" id="RHFK02000017">
    <property type="protein sequence ID" value="TWW62264.1"/>
    <property type="molecule type" value="Genomic_DNA"/>
</dbReference>
<gene>
    <name evidence="15" type="ORF">D4764_04G0009110</name>
</gene>
<evidence type="ECO:0000256" key="13">
    <source>
        <dbReference type="SAM" id="SignalP"/>
    </source>
</evidence>
<dbReference type="GO" id="GO:0006508">
    <property type="term" value="P:proteolysis"/>
    <property type="evidence" value="ECO:0007669"/>
    <property type="project" value="UniProtKB-KW"/>
</dbReference>
<dbReference type="CDD" id="cd00190">
    <property type="entry name" value="Tryp_SPc"/>
    <property type="match status" value="1"/>
</dbReference>
<keyword evidence="10" id="KW-1015">Disulfide bond</keyword>
<dbReference type="PRINTS" id="PR00722">
    <property type="entry name" value="CHYMOTRYPSIN"/>
</dbReference>
<keyword evidence="9" id="KW-0106">Calcium</keyword>
<dbReference type="Pfam" id="PF00089">
    <property type="entry name" value="Trypsin"/>
    <property type="match status" value="1"/>
</dbReference>
<keyword evidence="5" id="KW-0479">Metal-binding</keyword>
<evidence type="ECO:0000256" key="4">
    <source>
        <dbReference type="ARBA" id="ARBA00022670"/>
    </source>
</evidence>
<evidence type="ECO:0000256" key="2">
    <source>
        <dbReference type="ARBA" id="ARBA00004613"/>
    </source>
</evidence>
<name>A0A5C6N489_9TELE</name>
<comment type="subcellular location">
    <subcellularLocation>
        <location evidence="2">Secreted</location>
    </subcellularLocation>
</comment>
<evidence type="ECO:0000259" key="14">
    <source>
        <dbReference type="PROSITE" id="PS50240"/>
    </source>
</evidence>
<evidence type="ECO:0000256" key="3">
    <source>
        <dbReference type="ARBA" id="ARBA00022525"/>
    </source>
</evidence>
<dbReference type="InterPro" id="IPR043504">
    <property type="entry name" value="Peptidase_S1_PA_chymotrypsin"/>
</dbReference>
<keyword evidence="4" id="KW-0645">Protease</keyword>
<keyword evidence="3" id="KW-0964">Secreted</keyword>
<keyword evidence="7" id="KW-0378">Hydrolase</keyword>
<evidence type="ECO:0000256" key="1">
    <source>
        <dbReference type="ARBA" id="ARBA00001913"/>
    </source>
</evidence>
<reference evidence="15 16" key="1">
    <citation type="submission" date="2019-04" db="EMBL/GenBank/DDBJ databases">
        <title>Chromosome genome assembly for Takifugu flavidus.</title>
        <authorList>
            <person name="Xiao S."/>
        </authorList>
    </citation>
    <scope>NUCLEOTIDE SEQUENCE [LARGE SCALE GENOMIC DNA]</scope>
    <source>
        <strain evidence="15">HTHZ2018</strain>
        <tissue evidence="15">Muscle</tissue>
    </source>
</reference>
<dbReference type="GO" id="GO:0046872">
    <property type="term" value="F:metal ion binding"/>
    <property type="evidence" value="ECO:0007669"/>
    <property type="project" value="UniProtKB-KW"/>
</dbReference>
<proteinExistence type="predicted"/>
<evidence type="ECO:0000256" key="8">
    <source>
        <dbReference type="ARBA" id="ARBA00022825"/>
    </source>
</evidence>
<dbReference type="InterPro" id="IPR009003">
    <property type="entry name" value="Peptidase_S1_PA"/>
</dbReference>
<dbReference type="AlphaFoldDB" id="A0A5C6N489"/>
<dbReference type="Proteomes" id="UP000324091">
    <property type="component" value="Chromosome 4"/>
</dbReference>
<dbReference type="FunFam" id="2.40.10.10:FF:000120">
    <property type="entry name" value="Putative serine protease"/>
    <property type="match status" value="1"/>
</dbReference>
<evidence type="ECO:0000256" key="7">
    <source>
        <dbReference type="ARBA" id="ARBA00022801"/>
    </source>
</evidence>
<protein>
    <recommendedName>
        <fullName evidence="12">pancreatic elastase</fullName>
        <ecNumber evidence="12">3.4.21.36</ecNumber>
    </recommendedName>
</protein>
<sequence>MLVFLMFAALTATVLAESELHNGDMQSTVMERVVGGVEVPYHSSWPWQVSLQYYSEGSYRHFCGGTLIRTQWVMTAAHCVYSPRSISVVLGDLILYHNDKTEQSRHVSNVYVHPEWKSDSISSGNDIALLKLSSPVSITSYVRTAYLPSFGEILPHNNICYLTGYGRTSTGGGMPSRMRQVLLHSVDHQTCTSSGWWGSTVKPSMICAGGGSQSGCNGDFGGPLNCLVNNHYYVHGIASFVSGMGCNTHQKPTVFTRVSAYTTWMNKASCFHFFRTGLHRVTEYADYIIFSFQVMNSS</sequence>
<comment type="catalytic activity">
    <reaction evidence="11">
        <text>Hydrolysis of proteins, including elastin. Preferential cleavage: Ala-|-Xaa.</text>
        <dbReference type="EC" id="3.4.21.36"/>
    </reaction>
</comment>
<keyword evidence="6 13" id="KW-0732">Signal</keyword>
<feature type="signal peptide" evidence="13">
    <location>
        <begin position="1"/>
        <end position="16"/>
    </location>
</feature>
<dbReference type="PROSITE" id="PS00134">
    <property type="entry name" value="TRYPSIN_HIS"/>
    <property type="match status" value="1"/>
</dbReference>
<organism evidence="15 16">
    <name type="scientific">Takifugu flavidus</name>
    <name type="common">sansaifugu</name>
    <dbReference type="NCBI Taxonomy" id="433684"/>
    <lineage>
        <taxon>Eukaryota</taxon>
        <taxon>Metazoa</taxon>
        <taxon>Chordata</taxon>
        <taxon>Craniata</taxon>
        <taxon>Vertebrata</taxon>
        <taxon>Euteleostomi</taxon>
        <taxon>Actinopterygii</taxon>
        <taxon>Neopterygii</taxon>
        <taxon>Teleostei</taxon>
        <taxon>Neoteleostei</taxon>
        <taxon>Acanthomorphata</taxon>
        <taxon>Eupercaria</taxon>
        <taxon>Tetraodontiformes</taxon>
        <taxon>Tetradontoidea</taxon>
        <taxon>Tetraodontidae</taxon>
        <taxon>Takifugu</taxon>
    </lineage>
</organism>
<evidence type="ECO:0000256" key="12">
    <source>
        <dbReference type="ARBA" id="ARBA00039015"/>
    </source>
</evidence>
<comment type="cofactor">
    <cofactor evidence="1">
        <name>Ca(2+)</name>
        <dbReference type="ChEBI" id="CHEBI:29108"/>
    </cofactor>
</comment>
<dbReference type="InterPro" id="IPR018114">
    <property type="entry name" value="TRYPSIN_HIS"/>
</dbReference>
<evidence type="ECO:0000256" key="5">
    <source>
        <dbReference type="ARBA" id="ARBA00022723"/>
    </source>
</evidence>
<evidence type="ECO:0000256" key="10">
    <source>
        <dbReference type="ARBA" id="ARBA00023157"/>
    </source>
</evidence>
<dbReference type="PROSITE" id="PS50240">
    <property type="entry name" value="TRYPSIN_DOM"/>
    <property type="match status" value="1"/>
</dbReference>
<dbReference type="PANTHER" id="PTHR24257:SF0">
    <property type="entry name" value="CHYMOTRYPSIN-LIKE ELASTASE FAMILY MEMBER 1"/>
    <property type="match status" value="1"/>
</dbReference>
<dbReference type="InterPro" id="IPR001254">
    <property type="entry name" value="Trypsin_dom"/>
</dbReference>
<keyword evidence="8" id="KW-0720">Serine protease</keyword>
<evidence type="ECO:0000256" key="9">
    <source>
        <dbReference type="ARBA" id="ARBA00022837"/>
    </source>
</evidence>
<feature type="domain" description="Peptidase S1" evidence="14">
    <location>
        <begin position="33"/>
        <end position="270"/>
    </location>
</feature>
<dbReference type="GO" id="GO:0004252">
    <property type="term" value="F:serine-type endopeptidase activity"/>
    <property type="evidence" value="ECO:0007669"/>
    <property type="project" value="UniProtKB-EC"/>
</dbReference>
<comment type="caution">
    <text evidence="15">The sequence shown here is derived from an EMBL/GenBank/DDBJ whole genome shotgun (WGS) entry which is preliminary data.</text>
</comment>
<dbReference type="SMART" id="SM00020">
    <property type="entry name" value="Tryp_SPc"/>
    <property type="match status" value="1"/>
</dbReference>
<dbReference type="InterPro" id="IPR050850">
    <property type="entry name" value="Peptidase_S1_Elastase_sf"/>
</dbReference>
<dbReference type="GO" id="GO:0005615">
    <property type="term" value="C:extracellular space"/>
    <property type="evidence" value="ECO:0007669"/>
    <property type="project" value="TreeGrafter"/>
</dbReference>
<evidence type="ECO:0000313" key="16">
    <source>
        <dbReference type="Proteomes" id="UP000324091"/>
    </source>
</evidence>
<dbReference type="PANTHER" id="PTHR24257">
    <property type="entry name" value="CHYMOTRYPSIN-LIKE ELASTASE FAMILY MEMBER"/>
    <property type="match status" value="1"/>
</dbReference>
<keyword evidence="16" id="KW-1185">Reference proteome</keyword>
<accession>A0A5C6N489</accession>
<dbReference type="SUPFAM" id="SSF50494">
    <property type="entry name" value="Trypsin-like serine proteases"/>
    <property type="match status" value="1"/>
</dbReference>
<dbReference type="InterPro" id="IPR001314">
    <property type="entry name" value="Peptidase_S1A"/>
</dbReference>
<dbReference type="EC" id="3.4.21.36" evidence="12"/>